<feature type="region of interest" description="Disordered" evidence="1">
    <location>
        <begin position="89"/>
        <end position="115"/>
    </location>
</feature>
<sequence>MLGLSKLKEAGQDPRHLRQGEILHKVSGGEQPSARPANQPQNQQDGGGGERSAERAARDTWLVPEPGDARDALLRRMIALGDARALLAPKNLSDRSRDRVGRRSSKQAVGGGLPL</sequence>
<accession>A0AAV7TUB1</accession>
<feature type="compositionally biased region" description="Basic and acidic residues" evidence="1">
    <location>
        <begin position="1"/>
        <end position="24"/>
    </location>
</feature>
<name>A0AAV7TUB1_PLEWA</name>
<dbReference type="EMBL" id="JANPWB010000006">
    <property type="protein sequence ID" value="KAJ1179222.1"/>
    <property type="molecule type" value="Genomic_DNA"/>
</dbReference>
<protein>
    <submittedName>
        <fullName evidence="2">Uncharacterized protein</fullName>
    </submittedName>
</protein>
<gene>
    <name evidence="2" type="ORF">NDU88_004458</name>
</gene>
<comment type="caution">
    <text evidence="2">The sequence shown here is derived from an EMBL/GenBank/DDBJ whole genome shotgun (WGS) entry which is preliminary data.</text>
</comment>
<feature type="region of interest" description="Disordered" evidence="1">
    <location>
        <begin position="1"/>
        <end position="67"/>
    </location>
</feature>
<feature type="compositionally biased region" description="Basic and acidic residues" evidence="1">
    <location>
        <begin position="92"/>
        <end position="101"/>
    </location>
</feature>
<evidence type="ECO:0000313" key="3">
    <source>
        <dbReference type="Proteomes" id="UP001066276"/>
    </source>
</evidence>
<reference evidence="2" key="1">
    <citation type="journal article" date="2022" name="bioRxiv">
        <title>Sequencing and chromosome-scale assembly of the giantPleurodeles waltlgenome.</title>
        <authorList>
            <person name="Brown T."/>
            <person name="Elewa A."/>
            <person name="Iarovenko S."/>
            <person name="Subramanian E."/>
            <person name="Araus A.J."/>
            <person name="Petzold A."/>
            <person name="Susuki M."/>
            <person name="Suzuki K.-i.T."/>
            <person name="Hayashi T."/>
            <person name="Toyoda A."/>
            <person name="Oliveira C."/>
            <person name="Osipova E."/>
            <person name="Leigh N.D."/>
            <person name="Simon A."/>
            <person name="Yun M.H."/>
        </authorList>
    </citation>
    <scope>NUCLEOTIDE SEQUENCE</scope>
    <source>
        <strain evidence="2">20211129_DDA</strain>
        <tissue evidence="2">Liver</tissue>
    </source>
</reference>
<keyword evidence="3" id="KW-1185">Reference proteome</keyword>
<organism evidence="2 3">
    <name type="scientific">Pleurodeles waltl</name>
    <name type="common">Iberian ribbed newt</name>
    <dbReference type="NCBI Taxonomy" id="8319"/>
    <lineage>
        <taxon>Eukaryota</taxon>
        <taxon>Metazoa</taxon>
        <taxon>Chordata</taxon>
        <taxon>Craniata</taxon>
        <taxon>Vertebrata</taxon>
        <taxon>Euteleostomi</taxon>
        <taxon>Amphibia</taxon>
        <taxon>Batrachia</taxon>
        <taxon>Caudata</taxon>
        <taxon>Salamandroidea</taxon>
        <taxon>Salamandridae</taxon>
        <taxon>Pleurodelinae</taxon>
        <taxon>Pleurodeles</taxon>
    </lineage>
</organism>
<evidence type="ECO:0000256" key="1">
    <source>
        <dbReference type="SAM" id="MobiDB-lite"/>
    </source>
</evidence>
<dbReference type="AlphaFoldDB" id="A0AAV7TUB1"/>
<proteinExistence type="predicted"/>
<dbReference type="Proteomes" id="UP001066276">
    <property type="component" value="Chromosome 3_2"/>
</dbReference>
<evidence type="ECO:0000313" key="2">
    <source>
        <dbReference type="EMBL" id="KAJ1179222.1"/>
    </source>
</evidence>